<feature type="transmembrane region" description="Helical" evidence="1">
    <location>
        <begin position="12"/>
        <end position="29"/>
    </location>
</feature>
<reference evidence="2 3" key="1">
    <citation type="journal article" date="2013" name="PLoS ONE">
        <title>Assembly-driven community genomics of a hypersaline microbial ecosystem.</title>
        <authorList>
            <person name="Podell S."/>
            <person name="Ugalde J.A."/>
            <person name="Narasingarao P."/>
            <person name="Banfield J.F."/>
            <person name="Heidelberg K.B."/>
            <person name="Allen E.E."/>
        </authorList>
    </citation>
    <scope>NUCLEOTIDE SEQUENCE [LARGE SCALE GENOMIC DNA]</scope>
    <source>
        <strain evidence="3">J07HQW2</strain>
    </source>
</reference>
<evidence type="ECO:0000313" key="2">
    <source>
        <dbReference type="EMBL" id="ERG95935.1"/>
    </source>
</evidence>
<name>U1NFS3_9EURY</name>
<feature type="transmembrane region" description="Helical" evidence="1">
    <location>
        <begin position="35"/>
        <end position="54"/>
    </location>
</feature>
<dbReference type="HOGENOM" id="CLU_2820768_0_0_2"/>
<keyword evidence="1" id="KW-0812">Transmembrane</keyword>
<protein>
    <submittedName>
        <fullName evidence="2">Uncharacterized protein</fullName>
    </submittedName>
</protein>
<evidence type="ECO:0000256" key="1">
    <source>
        <dbReference type="SAM" id="Phobius"/>
    </source>
</evidence>
<organism evidence="2 3">
    <name type="scientific">Haloquadratum walsbyi J07HQW2</name>
    <dbReference type="NCBI Taxonomy" id="1238425"/>
    <lineage>
        <taxon>Archaea</taxon>
        <taxon>Methanobacteriati</taxon>
        <taxon>Methanobacteriota</taxon>
        <taxon>Stenosarchaea group</taxon>
        <taxon>Halobacteria</taxon>
        <taxon>Halobacteriales</taxon>
        <taxon>Haloferacaceae</taxon>
        <taxon>Haloquadratum</taxon>
    </lineage>
</organism>
<dbReference type="AlphaFoldDB" id="U1NFS3"/>
<gene>
    <name evidence="2" type="ORF">J07HQW2_02396</name>
</gene>
<proteinExistence type="predicted"/>
<keyword evidence="1" id="KW-0472">Membrane</keyword>
<dbReference type="Proteomes" id="UP000030710">
    <property type="component" value="Unassembled WGS sequence"/>
</dbReference>
<accession>U1NFS3</accession>
<dbReference type="STRING" id="1238425.J07HQW2_02396"/>
<keyword evidence="1" id="KW-1133">Transmembrane helix</keyword>
<dbReference type="eggNOG" id="arCOG06303">
    <property type="taxonomic scope" value="Archaea"/>
</dbReference>
<evidence type="ECO:0000313" key="3">
    <source>
        <dbReference type="Proteomes" id="UP000030710"/>
    </source>
</evidence>
<sequence length="66" mass="6949">MVSIDPRDRLPLVSAAVVMALGNIIGYAVGTTMYLTIFAGPVAVFAFGGVRYLLHGSPYPDSMSSN</sequence>
<dbReference type="EMBL" id="KE356561">
    <property type="protein sequence ID" value="ERG95935.1"/>
    <property type="molecule type" value="Genomic_DNA"/>
</dbReference>